<proteinExistence type="predicted"/>
<feature type="transmembrane region" description="Helical" evidence="1">
    <location>
        <begin position="431"/>
        <end position="451"/>
    </location>
</feature>
<feature type="domain" description="DUF4178" evidence="2">
    <location>
        <begin position="70"/>
        <end position="208"/>
    </location>
</feature>
<evidence type="ECO:0000313" key="3">
    <source>
        <dbReference type="EMBL" id="QEC75997.1"/>
    </source>
</evidence>
<dbReference type="InterPro" id="IPR025235">
    <property type="entry name" value="DUF4178"/>
</dbReference>
<protein>
    <submittedName>
        <fullName evidence="3">DUF4178 domain-containing protein</fullName>
    </submittedName>
</protein>
<keyword evidence="1" id="KW-1133">Transmembrane helix</keyword>
<feature type="transmembrane region" description="Helical" evidence="1">
    <location>
        <begin position="243"/>
        <end position="265"/>
    </location>
</feature>
<gene>
    <name evidence="3" type="ORF">FSB76_08570</name>
</gene>
<dbReference type="OrthoDB" id="713199at2"/>
<keyword evidence="1" id="KW-0472">Membrane</keyword>
<dbReference type="RefSeq" id="WP_147053180.1">
    <property type="nucleotide sequence ID" value="NZ_CP042437.1"/>
</dbReference>
<evidence type="ECO:0000313" key="4">
    <source>
        <dbReference type="Proteomes" id="UP000321362"/>
    </source>
</evidence>
<keyword evidence="1" id="KW-0812">Transmembrane</keyword>
<name>A0A5B8VWQ2_9SPHI</name>
<dbReference type="EMBL" id="CP042437">
    <property type="protein sequence ID" value="QEC75997.1"/>
    <property type="molecule type" value="Genomic_DNA"/>
</dbReference>
<evidence type="ECO:0000259" key="2">
    <source>
        <dbReference type="Pfam" id="PF13785"/>
    </source>
</evidence>
<reference evidence="3 4" key="1">
    <citation type="journal article" date="2013" name="J. Microbiol.">
        <title>Mucilaginibacter ginsenosidivorax sp. nov., with ginsenoside converting activity isolated from sediment.</title>
        <authorList>
            <person name="Kim J.K."/>
            <person name="Choi T.E."/>
            <person name="Liu Q.M."/>
            <person name="Park H.Y."/>
            <person name="Yi T.H."/>
            <person name="Yoon M.H."/>
            <person name="Kim S.C."/>
            <person name="Im W.T."/>
        </authorList>
    </citation>
    <scope>NUCLEOTIDE SEQUENCE [LARGE SCALE GENOMIC DNA]</scope>
    <source>
        <strain evidence="3 4">KHI28</strain>
    </source>
</reference>
<organism evidence="3 4">
    <name type="scientific">Mucilaginibacter ginsenosidivorax</name>
    <dbReference type="NCBI Taxonomy" id="862126"/>
    <lineage>
        <taxon>Bacteria</taxon>
        <taxon>Pseudomonadati</taxon>
        <taxon>Bacteroidota</taxon>
        <taxon>Sphingobacteriia</taxon>
        <taxon>Sphingobacteriales</taxon>
        <taxon>Sphingobacteriaceae</taxon>
        <taxon>Mucilaginibacter</taxon>
    </lineage>
</organism>
<dbReference type="Proteomes" id="UP000321362">
    <property type="component" value="Chromosome"/>
</dbReference>
<accession>A0A5B8VWQ2</accession>
<dbReference type="Pfam" id="PF13785">
    <property type="entry name" value="DUF4178"/>
    <property type="match status" value="1"/>
</dbReference>
<keyword evidence="4" id="KW-1185">Reference proteome</keyword>
<dbReference type="KEGG" id="mgk:FSB76_08570"/>
<evidence type="ECO:0000256" key="1">
    <source>
        <dbReference type="SAM" id="Phobius"/>
    </source>
</evidence>
<sequence length="474" mass="53990">MAATLNPKAFPFSSEITCPGCQHSITLYDQAGCEAVVCPQCRSYLLFNDAGRPYVEQKIHLLKFKPVMPLGTTGTLKGVEYKLIAYLEKKEGATRYEWREYMLYNYAKGYAFLSEYDGHWSLIAGASFYPDLAKVNSIYGNEAEYDGNTYLKYNAYSPVITAMIGEFDWDIFSEKLRAKEFIDPPYMLTSEENIKKYVTDWYLGEYLEEAEIAAAFNIPVESFPEKIGIGANQPSKHKARWLAAYKISGVAALVFLLVQLAVIWLRPEKVLLSDTYALAMPPPVQDTSKHVRTAIDSLKNSAAQAPVDSLNAFTPDANGNYEFKPFKTPTFTIPDGPVPLEFELNSEVDNNWLSATVELVSEKDNQTWSISKDIEYYHGYEDGESWSEGSYTQTVLLSEIPAGKYHINIYPYAGTRYVSSLAIKVTESVTLWRNVLVTLLLLCLYPLYCWYRMRKFETDRWMNSDFSPYQKDDE</sequence>
<dbReference type="AlphaFoldDB" id="A0A5B8VWQ2"/>